<comment type="subcellular location">
    <subcellularLocation>
        <location evidence="1 6">Endoplasmic reticulum membrane</location>
        <topology evidence="1 6">Multi-pass membrane protein</topology>
    </subcellularLocation>
</comment>
<keyword evidence="2 6" id="KW-0812">Transmembrane</keyword>
<feature type="compositionally biased region" description="Low complexity" evidence="7">
    <location>
        <begin position="59"/>
        <end position="71"/>
    </location>
</feature>
<evidence type="ECO:0000256" key="6">
    <source>
        <dbReference type="RuleBase" id="RU363132"/>
    </source>
</evidence>
<name>A0A8K0TUQ3_9PEZI</name>
<dbReference type="AlphaFoldDB" id="A0A8K0TUQ3"/>
<dbReference type="InterPro" id="IPR003388">
    <property type="entry name" value="Reticulon"/>
</dbReference>
<feature type="region of interest" description="Disordered" evidence="7">
    <location>
        <begin position="282"/>
        <end position="340"/>
    </location>
</feature>
<organism evidence="9 10">
    <name type="scientific">Plectosphaerella cucumerina</name>
    <dbReference type="NCBI Taxonomy" id="40658"/>
    <lineage>
        <taxon>Eukaryota</taxon>
        <taxon>Fungi</taxon>
        <taxon>Dikarya</taxon>
        <taxon>Ascomycota</taxon>
        <taxon>Pezizomycotina</taxon>
        <taxon>Sordariomycetes</taxon>
        <taxon>Hypocreomycetidae</taxon>
        <taxon>Glomerellales</taxon>
        <taxon>Plectosphaerellaceae</taxon>
        <taxon>Plectosphaerella</taxon>
    </lineage>
</organism>
<keyword evidence="4 6" id="KW-1133">Transmembrane helix</keyword>
<evidence type="ECO:0000259" key="8">
    <source>
        <dbReference type="PROSITE" id="PS50845"/>
    </source>
</evidence>
<evidence type="ECO:0000313" key="10">
    <source>
        <dbReference type="Proteomes" id="UP000813385"/>
    </source>
</evidence>
<gene>
    <name evidence="9" type="ORF">B0T11DRAFT_220729</name>
</gene>
<keyword evidence="3 6" id="KW-0256">Endoplasmic reticulum</keyword>
<dbReference type="EMBL" id="JAGPXD010000001">
    <property type="protein sequence ID" value="KAH7375116.1"/>
    <property type="molecule type" value="Genomic_DNA"/>
</dbReference>
<evidence type="ECO:0000256" key="1">
    <source>
        <dbReference type="ARBA" id="ARBA00004477"/>
    </source>
</evidence>
<feature type="transmembrane region" description="Helical" evidence="6">
    <location>
        <begin position="181"/>
        <end position="203"/>
    </location>
</feature>
<evidence type="ECO:0000256" key="3">
    <source>
        <dbReference type="ARBA" id="ARBA00022824"/>
    </source>
</evidence>
<dbReference type="PROSITE" id="PS50845">
    <property type="entry name" value="RETICULON"/>
    <property type="match status" value="1"/>
</dbReference>
<feature type="transmembrane region" description="Helical" evidence="6">
    <location>
        <begin position="209"/>
        <end position="227"/>
    </location>
</feature>
<accession>A0A8K0TUQ3</accession>
<reference evidence="9" key="1">
    <citation type="journal article" date="2021" name="Nat. Commun.">
        <title>Genetic determinants of endophytism in the Arabidopsis root mycobiome.</title>
        <authorList>
            <person name="Mesny F."/>
            <person name="Miyauchi S."/>
            <person name="Thiergart T."/>
            <person name="Pickel B."/>
            <person name="Atanasova L."/>
            <person name="Karlsson M."/>
            <person name="Huettel B."/>
            <person name="Barry K.W."/>
            <person name="Haridas S."/>
            <person name="Chen C."/>
            <person name="Bauer D."/>
            <person name="Andreopoulos W."/>
            <person name="Pangilinan J."/>
            <person name="LaButti K."/>
            <person name="Riley R."/>
            <person name="Lipzen A."/>
            <person name="Clum A."/>
            <person name="Drula E."/>
            <person name="Henrissat B."/>
            <person name="Kohler A."/>
            <person name="Grigoriev I.V."/>
            <person name="Martin F.M."/>
            <person name="Hacquard S."/>
        </authorList>
    </citation>
    <scope>NUCLEOTIDE SEQUENCE</scope>
    <source>
        <strain evidence="9">MPI-CAGE-AT-0016</strain>
    </source>
</reference>
<dbReference type="GO" id="GO:0005789">
    <property type="term" value="C:endoplasmic reticulum membrane"/>
    <property type="evidence" value="ECO:0007669"/>
    <property type="project" value="UniProtKB-SubCell"/>
</dbReference>
<dbReference type="Proteomes" id="UP000813385">
    <property type="component" value="Unassembled WGS sequence"/>
</dbReference>
<dbReference type="OrthoDB" id="567788at2759"/>
<evidence type="ECO:0000256" key="7">
    <source>
        <dbReference type="SAM" id="MobiDB-lite"/>
    </source>
</evidence>
<evidence type="ECO:0000256" key="5">
    <source>
        <dbReference type="ARBA" id="ARBA00023136"/>
    </source>
</evidence>
<evidence type="ECO:0000256" key="2">
    <source>
        <dbReference type="ARBA" id="ARBA00022692"/>
    </source>
</evidence>
<feature type="domain" description="Reticulon" evidence="8">
    <location>
        <begin position="82"/>
        <end position="279"/>
    </location>
</feature>
<sequence length="340" mass="36620">MADFPDAPTGAPGAANGSSYLQATKNNAAAAYEQLSSGPMAQNLRDETAKTSTEFGNLAASRRTPATPAATGQPLTHYHSFFSELLSWKNPRASAIAYVSIVTLILTARYLDIFRYALKLTYLALGTTVLAEVTGKLVLNHGLATQVRPRSYYVLSKETLDAAIGDVHELINFFIIEAQRILFVENVGASAAAFIGAFFSYYLVKLMPFWGLALTAVTALFVVPLIYTSNQELIDTQLKHASDIIGEQTSQLRSVAGKQTAQATELTKQYLGDYTAKAQQLLGRSSTDDSMTPKPVVPDVKETDFPAAPSSDFKSKASEVEIPEVPAEPAIAEDKPVLAS</sequence>
<keyword evidence="5 6" id="KW-0472">Membrane</keyword>
<proteinExistence type="predicted"/>
<evidence type="ECO:0000313" key="9">
    <source>
        <dbReference type="EMBL" id="KAH7375116.1"/>
    </source>
</evidence>
<evidence type="ECO:0000256" key="4">
    <source>
        <dbReference type="ARBA" id="ARBA00022989"/>
    </source>
</evidence>
<feature type="region of interest" description="Disordered" evidence="7">
    <location>
        <begin position="46"/>
        <end position="72"/>
    </location>
</feature>
<comment type="caution">
    <text evidence="9">The sequence shown here is derived from an EMBL/GenBank/DDBJ whole genome shotgun (WGS) entry which is preliminary data.</text>
</comment>
<feature type="transmembrane region" description="Helical" evidence="6">
    <location>
        <begin position="93"/>
        <end position="111"/>
    </location>
</feature>
<dbReference type="Pfam" id="PF02453">
    <property type="entry name" value="Reticulon"/>
    <property type="match status" value="1"/>
</dbReference>
<keyword evidence="10" id="KW-1185">Reference proteome</keyword>
<protein>
    <recommendedName>
        <fullName evidence="6">Reticulon-like protein</fullName>
    </recommendedName>
</protein>